<accession>A0A392RBI8</accession>
<organism evidence="1 2">
    <name type="scientific">Trifolium medium</name>
    <dbReference type="NCBI Taxonomy" id="97028"/>
    <lineage>
        <taxon>Eukaryota</taxon>
        <taxon>Viridiplantae</taxon>
        <taxon>Streptophyta</taxon>
        <taxon>Embryophyta</taxon>
        <taxon>Tracheophyta</taxon>
        <taxon>Spermatophyta</taxon>
        <taxon>Magnoliopsida</taxon>
        <taxon>eudicotyledons</taxon>
        <taxon>Gunneridae</taxon>
        <taxon>Pentapetalae</taxon>
        <taxon>rosids</taxon>
        <taxon>fabids</taxon>
        <taxon>Fabales</taxon>
        <taxon>Fabaceae</taxon>
        <taxon>Papilionoideae</taxon>
        <taxon>50 kb inversion clade</taxon>
        <taxon>NPAAA clade</taxon>
        <taxon>Hologalegina</taxon>
        <taxon>IRL clade</taxon>
        <taxon>Trifolieae</taxon>
        <taxon>Trifolium</taxon>
    </lineage>
</organism>
<reference evidence="1 2" key="1">
    <citation type="journal article" date="2018" name="Front. Plant Sci.">
        <title>Red Clover (Trifolium pratense) and Zigzag Clover (T. medium) - A Picture of Genomic Similarities and Differences.</title>
        <authorList>
            <person name="Dluhosova J."/>
            <person name="Istvanek J."/>
            <person name="Nedelnik J."/>
            <person name="Repkova J."/>
        </authorList>
    </citation>
    <scope>NUCLEOTIDE SEQUENCE [LARGE SCALE GENOMIC DNA]</scope>
    <source>
        <strain evidence="2">cv. 10/8</strain>
        <tissue evidence="1">Leaf</tissue>
    </source>
</reference>
<name>A0A392RBI8_9FABA</name>
<dbReference type="EMBL" id="LXQA010205884">
    <property type="protein sequence ID" value="MCI33619.1"/>
    <property type="molecule type" value="Genomic_DNA"/>
</dbReference>
<keyword evidence="2" id="KW-1185">Reference proteome</keyword>
<dbReference type="PANTHER" id="PTHR36617">
    <property type="entry name" value="PROTEIN, PUTATIVE-RELATED"/>
    <property type="match status" value="1"/>
</dbReference>
<dbReference type="AlphaFoldDB" id="A0A392RBI8"/>
<dbReference type="Proteomes" id="UP000265520">
    <property type="component" value="Unassembled WGS sequence"/>
</dbReference>
<sequence>MEMAMTGPNDFTWWRDVVKEGGSAGDCWFSKDVRCVLGDGKSISFWKEKWDGEVPLMELFPNLFAMDCLKNAAVADRILANGPNQDWN</sequence>
<evidence type="ECO:0000313" key="2">
    <source>
        <dbReference type="Proteomes" id="UP000265520"/>
    </source>
</evidence>
<proteinExistence type="predicted"/>
<protein>
    <submittedName>
        <fullName evidence="1">Putative ribonuclease H protein</fullName>
    </submittedName>
</protein>
<dbReference type="PANTHER" id="PTHR36617:SF5">
    <property type="entry name" value="OS05G0421675 PROTEIN"/>
    <property type="match status" value="1"/>
</dbReference>
<feature type="non-terminal residue" evidence="1">
    <location>
        <position position="88"/>
    </location>
</feature>
<comment type="caution">
    <text evidence="1">The sequence shown here is derived from an EMBL/GenBank/DDBJ whole genome shotgun (WGS) entry which is preliminary data.</text>
</comment>
<evidence type="ECO:0000313" key="1">
    <source>
        <dbReference type="EMBL" id="MCI33619.1"/>
    </source>
</evidence>